<dbReference type="InterPro" id="IPR052419">
    <property type="entry name" value="5_3-deoxyribonucleotidase-like"/>
</dbReference>
<dbReference type="PANTHER" id="PTHR35134">
    <property type="entry name" value="NUCLEOTIDASE YQFW-RELATED"/>
    <property type="match status" value="1"/>
</dbReference>
<dbReference type="InterPro" id="IPR023214">
    <property type="entry name" value="HAD_sf"/>
</dbReference>
<dbReference type="RefSeq" id="WP_336585229.1">
    <property type="nucleotide sequence ID" value="NZ_JBBAXC010000001.1"/>
</dbReference>
<keyword evidence="5" id="KW-1185">Reference proteome</keyword>
<dbReference type="Pfam" id="PF06941">
    <property type="entry name" value="NT5C"/>
    <property type="match status" value="1"/>
</dbReference>
<dbReference type="InterPro" id="IPR009206">
    <property type="entry name" value="Nucleotidase_putative"/>
</dbReference>
<dbReference type="Gene3D" id="3.40.50.1000">
    <property type="entry name" value="HAD superfamily/HAD-like"/>
    <property type="match status" value="1"/>
</dbReference>
<protein>
    <recommendedName>
        <fullName evidence="3">Nucleotidase</fullName>
        <ecNumber evidence="3">3.1.3.-</ecNumber>
    </recommendedName>
</protein>
<dbReference type="PANTHER" id="PTHR35134:SF2">
    <property type="entry name" value="NUCLEOTIDASE YQFW-RELATED"/>
    <property type="match status" value="1"/>
</dbReference>
<comment type="similarity">
    <text evidence="1 3">Belongs to the 5'(3')-deoxyribonucleotidase family.</text>
</comment>
<accession>A0ABU8H994</accession>
<dbReference type="EC" id="3.1.3.-" evidence="3"/>
<proteinExistence type="inferred from homology"/>
<dbReference type="InterPro" id="IPR010708">
    <property type="entry name" value="5'(3')-deoxyribonucleotidase"/>
</dbReference>
<reference evidence="4 5" key="1">
    <citation type="journal article" date="2018" name="J. Microbiol.">
        <title>Bacillus spongiae sp. nov., isolated from sponge of Jeju Island.</title>
        <authorList>
            <person name="Lee G.E."/>
            <person name="Im W.T."/>
            <person name="Park J.S."/>
        </authorList>
    </citation>
    <scope>NUCLEOTIDE SEQUENCE [LARGE SCALE GENOMIC DNA]</scope>
    <source>
        <strain evidence="4 5">135PIL107-10</strain>
    </source>
</reference>
<evidence type="ECO:0000256" key="1">
    <source>
        <dbReference type="ARBA" id="ARBA00009589"/>
    </source>
</evidence>
<evidence type="ECO:0000313" key="4">
    <source>
        <dbReference type="EMBL" id="MEI5905825.1"/>
    </source>
</evidence>
<keyword evidence="2 3" id="KW-0378">Hydrolase</keyword>
<comment type="caution">
    <text evidence="4">The sequence shown here is derived from an EMBL/GenBank/DDBJ whole genome shotgun (WGS) entry which is preliminary data.</text>
</comment>
<sequence length="190" mass="22200">MALRFGIDIDGTVTDPSTLIPYINKKFDKNITLTDITQYDLSDALNIPPNAFAEWFKKEEPVIYKESPLAENAKTVLSQWKEMFELYFISARPKHLSLLTEQWFTEQDIDFHHIELIGSHNKVETAREHNVHLFLEDKHDNAVMLHEELQIPVLLFDTPYNQEPIPEGVVRVKNWIEADQWVQAWALSLK</sequence>
<dbReference type="InterPro" id="IPR036412">
    <property type="entry name" value="HAD-like_sf"/>
</dbReference>
<evidence type="ECO:0000256" key="2">
    <source>
        <dbReference type="ARBA" id="ARBA00022801"/>
    </source>
</evidence>
<name>A0ABU8H994_9BACI</name>
<dbReference type="Proteomes" id="UP001312865">
    <property type="component" value="Unassembled WGS sequence"/>
</dbReference>
<organism evidence="4 5">
    <name type="scientific">Bacillus spongiae</name>
    <dbReference type="NCBI Taxonomy" id="2683610"/>
    <lineage>
        <taxon>Bacteria</taxon>
        <taxon>Bacillati</taxon>
        <taxon>Bacillota</taxon>
        <taxon>Bacilli</taxon>
        <taxon>Bacillales</taxon>
        <taxon>Bacillaceae</taxon>
        <taxon>Bacillus</taxon>
    </lineage>
</organism>
<evidence type="ECO:0000313" key="5">
    <source>
        <dbReference type="Proteomes" id="UP001312865"/>
    </source>
</evidence>
<dbReference type="EMBL" id="JBBAXC010000001">
    <property type="protein sequence ID" value="MEI5905825.1"/>
    <property type="molecule type" value="Genomic_DNA"/>
</dbReference>
<gene>
    <name evidence="4" type="ORF">WAK64_01930</name>
</gene>
<dbReference type="SUPFAM" id="SSF56784">
    <property type="entry name" value="HAD-like"/>
    <property type="match status" value="1"/>
</dbReference>
<evidence type="ECO:0000256" key="3">
    <source>
        <dbReference type="PIRNR" id="PIRNR021362"/>
    </source>
</evidence>
<dbReference type="PIRSF" id="PIRSF021362">
    <property type="entry name" value="UCP021362_HAD"/>
    <property type="match status" value="1"/>
</dbReference>